<sequence length="45" mass="5015">MTRYYSRSPSLHLKGDWLEAAGFGTDTPVIVTVEHGQLLIRVVAE</sequence>
<dbReference type="InterPro" id="IPR014944">
    <property type="entry name" value="Toxin_SymE-like"/>
</dbReference>
<proteinExistence type="predicted"/>
<dbReference type="RefSeq" id="WP_136163990.1">
    <property type="nucleotide sequence ID" value="NZ_KZ818974.1"/>
</dbReference>
<evidence type="ECO:0000259" key="1">
    <source>
        <dbReference type="Pfam" id="PF08845"/>
    </source>
</evidence>
<dbReference type="Pfam" id="PF08845">
    <property type="entry name" value="SymE_toxin"/>
    <property type="match status" value="1"/>
</dbReference>
<dbReference type="OrthoDB" id="6053337at2"/>
<dbReference type="GO" id="GO:0005737">
    <property type="term" value="C:cytoplasm"/>
    <property type="evidence" value="ECO:0007669"/>
    <property type="project" value="InterPro"/>
</dbReference>
<gene>
    <name evidence="2" type="ORF">DDT54_21515</name>
</gene>
<dbReference type="AlphaFoldDB" id="A0A2U1UEH8"/>
<comment type="caution">
    <text evidence="2">The sequence shown here is derived from an EMBL/GenBank/DDBJ whole genome shotgun (WGS) entry which is preliminary data.</text>
</comment>
<name>A0A2U1UEH8_9GAMM</name>
<reference evidence="2 3" key="1">
    <citation type="submission" date="2018-04" db="EMBL/GenBank/DDBJ databases">
        <title>Brenneria corticis sp.nov.</title>
        <authorList>
            <person name="Li Y."/>
        </authorList>
    </citation>
    <scope>NUCLEOTIDE SEQUENCE [LARGE SCALE GENOMIC DNA]</scope>
    <source>
        <strain evidence="2 3">LMG 2694</strain>
    </source>
</reference>
<accession>A0A2U1UEH8</accession>
<organism evidence="2 3">
    <name type="scientific">Brenneria nigrifluens DSM 30175 = ATCC 13028</name>
    <dbReference type="NCBI Taxonomy" id="1121120"/>
    <lineage>
        <taxon>Bacteria</taxon>
        <taxon>Pseudomonadati</taxon>
        <taxon>Pseudomonadota</taxon>
        <taxon>Gammaproteobacteria</taxon>
        <taxon>Enterobacterales</taxon>
        <taxon>Pectobacteriaceae</taxon>
        <taxon>Brenneria</taxon>
    </lineage>
</organism>
<dbReference type="Proteomes" id="UP000295985">
    <property type="component" value="Unassembled WGS sequence"/>
</dbReference>
<feature type="domain" description="Toxin SymE-like" evidence="1">
    <location>
        <begin position="5"/>
        <end position="42"/>
    </location>
</feature>
<evidence type="ECO:0000313" key="2">
    <source>
        <dbReference type="EMBL" id="PWC20076.1"/>
    </source>
</evidence>
<protein>
    <recommendedName>
        <fullName evidence="1">Toxin SymE-like domain-containing protein</fullName>
    </recommendedName>
</protein>
<dbReference type="GO" id="GO:0016070">
    <property type="term" value="P:RNA metabolic process"/>
    <property type="evidence" value="ECO:0007669"/>
    <property type="project" value="InterPro"/>
</dbReference>
<dbReference type="GO" id="GO:0016788">
    <property type="term" value="F:hydrolase activity, acting on ester bonds"/>
    <property type="evidence" value="ECO:0007669"/>
    <property type="project" value="InterPro"/>
</dbReference>
<evidence type="ECO:0000313" key="3">
    <source>
        <dbReference type="Proteomes" id="UP000295985"/>
    </source>
</evidence>
<dbReference type="GO" id="GO:0003723">
    <property type="term" value="F:RNA binding"/>
    <property type="evidence" value="ECO:0007669"/>
    <property type="project" value="InterPro"/>
</dbReference>
<dbReference type="EMBL" id="QDKK01000053">
    <property type="protein sequence ID" value="PWC20076.1"/>
    <property type="molecule type" value="Genomic_DNA"/>
</dbReference>